<proteinExistence type="predicted"/>
<dbReference type="Proteomes" id="UP000076798">
    <property type="component" value="Unassembled WGS sequence"/>
</dbReference>
<feature type="region of interest" description="Disordered" evidence="1">
    <location>
        <begin position="1"/>
        <end position="213"/>
    </location>
</feature>
<evidence type="ECO:0000313" key="3">
    <source>
        <dbReference type="Proteomes" id="UP000076798"/>
    </source>
</evidence>
<keyword evidence="3" id="KW-1185">Reference proteome</keyword>
<organism evidence="2 3">
    <name type="scientific">Sistotremastrum suecicum HHB10207 ss-3</name>
    <dbReference type="NCBI Taxonomy" id="1314776"/>
    <lineage>
        <taxon>Eukaryota</taxon>
        <taxon>Fungi</taxon>
        <taxon>Dikarya</taxon>
        <taxon>Basidiomycota</taxon>
        <taxon>Agaricomycotina</taxon>
        <taxon>Agaricomycetes</taxon>
        <taxon>Sistotremastrales</taxon>
        <taxon>Sistotremastraceae</taxon>
        <taxon>Sistotremastrum</taxon>
    </lineage>
</organism>
<protein>
    <submittedName>
        <fullName evidence="2">Uncharacterized protein</fullName>
    </submittedName>
</protein>
<feature type="compositionally biased region" description="Pro residues" evidence="1">
    <location>
        <begin position="1"/>
        <end position="11"/>
    </location>
</feature>
<accession>A0A166DRK2</accession>
<reference evidence="2 3" key="1">
    <citation type="journal article" date="2016" name="Mol. Biol. Evol.">
        <title>Comparative Genomics of Early-Diverging Mushroom-Forming Fungi Provides Insights into the Origins of Lignocellulose Decay Capabilities.</title>
        <authorList>
            <person name="Nagy L.G."/>
            <person name="Riley R."/>
            <person name="Tritt A."/>
            <person name="Adam C."/>
            <person name="Daum C."/>
            <person name="Floudas D."/>
            <person name="Sun H."/>
            <person name="Yadav J.S."/>
            <person name="Pangilinan J."/>
            <person name="Larsson K.H."/>
            <person name="Matsuura K."/>
            <person name="Barry K."/>
            <person name="Labutti K."/>
            <person name="Kuo R."/>
            <person name="Ohm R.A."/>
            <person name="Bhattacharya S.S."/>
            <person name="Shirouzu T."/>
            <person name="Yoshinaga Y."/>
            <person name="Martin F.M."/>
            <person name="Grigoriev I.V."/>
            <person name="Hibbett D.S."/>
        </authorList>
    </citation>
    <scope>NUCLEOTIDE SEQUENCE [LARGE SCALE GENOMIC DNA]</scope>
    <source>
        <strain evidence="2 3">HHB10207 ss-3</strain>
    </source>
</reference>
<name>A0A166DRK2_9AGAM</name>
<gene>
    <name evidence="2" type="ORF">SISSUDRAFT_1119356</name>
</gene>
<feature type="compositionally biased region" description="Polar residues" evidence="1">
    <location>
        <begin position="37"/>
        <end position="63"/>
    </location>
</feature>
<evidence type="ECO:0000313" key="2">
    <source>
        <dbReference type="EMBL" id="KZT38817.1"/>
    </source>
</evidence>
<dbReference type="AlphaFoldDB" id="A0A166DRK2"/>
<dbReference type="EMBL" id="KV428056">
    <property type="protein sequence ID" value="KZT38817.1"/>
    <property type="molecule type" value="Genomic_DNA"/>
</dbReference>
<feature type="compositionally biased region" description="Low complexity" evidence="1">
    <location>
        <begin position="117"/>
        <end position="131"/>
    </location>
</feature>
<sequence length="213" mass="22576">MPTAVPPPSPRTPKKSNQLRRESAAPYPLKSPRAAGLTSSNTRVILSTPSAKSPVLTSSNNRSFPEYPIPNYPHVEAFERQFARTDPSNAPSPSHPTYAGNVNGPFLHGAGASHHYPSSSVSSPSDVTSVTNYSTPSPPPSRKVSEARYRSNASATSAGHSHDLDTGNTSGSGRTPSTGRPSFNKPKEWFAQESEESASGTDRDADGETDPDC</sequence>
<evidence type="ECO:0000256" key="1">
    <source>
        <dbReference type="SAM" id="MobiDB-lite"/>
    </source>
</evidence>
<feature type="compositionally biased region" description="Polar residues" evidence="1">
    <location>
        <begin position="166"/>
        <end position="181"/>
    </location>
</feature>